<evidence type="ECO:0000313" key="4">
    <source>
        <dbReference type="Proteomes" id="UP000219602"/>
    </source>
</evidence>
<accession>A0A2H3HB88</accession>
<dbReference type="InterPro" id="IPR050300">
    <property type="entry name" value="GDXG_lipolytic_enzyme"/>
</dbReference>
<reference evidence="3 4" key="1">
    <citation type="journal article" date="2016" name="Environ. Microbiol.">
        <title>Effector profiles distinguish formae speciales of Fusarium oxysporum.</title>
        <authorList>
            <person name="van Dam P."/>
            <person name="Fokkens L."/>
            <person name="Schmidt S.M."/>
            <person name="Linmans J.H."/>
            <person name="Kistler H.C."/>
            <person name="Ma L.J."/>
            <person name="Rep M."/>
        </authorList>
    </citation>
    <scope>NUCLEOTIDE SEQUENCE [LARGE SCALE GENOMIC DNA]</scope>
    <source>
        <strain evidence="3 4">Forc016</strain>
    </source>
</reference>
<dbReference type="GO" id="GO:0016787">
    <property type="term" value="F:hydrolase activity"/>
    <property type="evidence" value="ECO:0007669"/>
    <property type="project" value="UniProtKB-KW"/>
</dbReference>
<name>A0A2H3HB88_FUSOX</name>
<dbReference type="PANTHER" id="PTHR48081:SF8">
    <property type="entry name" value="ALPHA_BETA HYDROLASE FOLD-3 DOMAIN-CONTAINING PROTEIN-RELATED"/>
    <property type="match status" value="1"/>
</dbReference>
<evidence type="ECO:0000313" key="3">
    <source>
        <dbReference type="EMBL" id="PCD34679.1"/>
    </source>
</evidence>
<organism evidence="3 4">
    <name type="scientific">Fusarium oxysporum f. sp. radicis-cucumerinum</name>
    <dbReference type="NCBI Taxonomy" id="327505"/>
    <lineage>
        <taxon>Eukaryota</taxon>
        <taxon>Fungi</taxon>
        <taxon>Dikarya</taxon>
        <taxon>Ascomycota</taxon>
        <taxon>Pezizomycotina</taxon>
        <taxon>Sordariomycetes</taxon>
        <taxon>Hypocreomycetidae</taxon>
        <taxon>Hypocreales</taxon>
        <taxon>Nectriaceae</taxon>
        <taxon>Fusarium</taxon>
        <taxon>Fusarium oxysporum species complex</taxon>
    </lineage>
</organism>
<dbReference type="InterPro" id="IPR013094">
    <property type="entry name" value="AB_hydrolase_3"/>
</dbReference>
<comment type="caution">
    <text evidence="3">The sequence shown here is derived from an EMBL/GenBank/DDBJ whole genome shotgun (WGS) entry which is preliminary data.</text>
</comment>
<dbReference type="Gene3D" id="3.40.50.1820">
    <property type="entry name" value="alpha/beta hydrolase"/>
    <property type="match status" value="1"/>
</dbReference>
<dbReference type="STRING" id="327505.A0A2H3HB88"/>
<evidence type="ECO:0000256" key="1">
    <source>
        <dbReference type="ARBA" id="ARBA00022801"/>
    </source>
</evidence>
<dbReference type="EMBL" id="MABQ02000005">
    <property type="protein sequence ID" value="PCD34679.1"/>
    <property type="molecule type" value="Genomic_DNA"/>
</dbReference>
<dbReference type="InterPro" id="IPR029058">
    <property type="entry name" value="AB_hydrolase_fold"/>
</dbReference>
<sequence>MTTEQGRVSIPTVKDGEEWPFLFRIYLNCVTWTLRQLVSFLTGPNEGHDLEVKINTPGLGAGYVICNVWLPRPTDEIQPKHPLVLVLEGGGFVLGHPKDGRLNNRRIVDETGAIVMSIDYAKAPRYPYPHALLQVYEALRWALTSSAAREGMNVDPRRVAIGGNSAGGNLTAALSLLLSFRSGPCSMFREGLPLDFKQVLQLMLYPSLELRLPYDLRLARSTIDAQKHSLPAWMARAMEQSYLPPRICKDEIFVSPAAASVELLRELDVPPAILFTGSLDCLKEEGFCYAQNLTKGGKEVTFHEFEGGTHGFSVKPQEGSAEAQIMKTITLATSSGCAARAMGFALSVAGSPFASLGTVLWVIGVSINPGATVLIRMFFDPTSAATEAQRPTTACLEAAYTGAEGRALIPAADATVT</sequence>
<evidence type="ECO:0000259" key="2">
    <source>
        <dbReference type="Pfam" id="PF07859"/>
    </source>
</evidence>
<gene>
    <name evidence="3" type="ORF">AU210_007276</name>
</gene>
<feature type="domain" description="Alpha/beta hydrolase fold-3" evidence="2">
    <location>
        <begin position="85"/>
        <end position="312"/>
    </location>
</feature>
<reference evidence="3 4" key="2">
    <citation type="journal article" date="2017" name="Sci. Rep.">
        <title>A mobile pathogenicity chromosome in Fusarium oxysporum for infection of multiple cucurbit species.</title>
        <authorList>
            <person name="van Dam P."/>
            <person name="Fokkens L."/>
            <person name="Ayukawa Y."/>
            <person name="van der Gragt M."/>
            <person name="Ter Horst A."/>
            <person name="Brankovics B."/>
            <person name="Houterman P.M."/>
            <person name="Arie T."/>
            <person name="Rep M."/>
        </authorList>
    </citation>
    <scope>NUCLEOTIDE SEQUENCE [LARGE SCALE GENOMIC DNA]</scope>
    <source>
        <strain evidence="3 4">Forc016</strain>
    </source>
</reference>
<dbReference type="Proteomes" id="UP000219602">
    <property type="component" value="Chromosome 7"/>
</dbReference>
<dbReference type="SUPFAM" id="SSF53474">
    <property type="entry name" value="alpha/beta-Hydrolases"/>
    <property type="match status" value="1"/>
</dbReference>
<dbReference type="PANTHER" id="PTHR48081">
    <property type="entry name" value="AB HYDROLASE SUPERFAMILY PROTEIN C4A8.06C"/>
    <property type="match status" value="1"/>
</dbReference>
<protein>
    <recommendedName>
        <fullName evidence="2">Alpha/beta hydrolase fold-3 domain-containing protein</fullName>
    </recommendedName>
</protein>
<dbReference type="Pfam" id="PF07859">
    <property type="entry name" value="Abhydrolase_3"/>
    <property type="match status" value="1"/>
</dbReference>
<dbReference type="AlphaFoldDB" id="A0A2H3HB88"/>
<keyword evidence="1" id="KW-0378">Hydrolase</keyword>
<proteinExistence type="predicted"/>